<evidence type="ECO:0000259" key="4">
    <source>
        <dbReference type="PROSITE" id="PS51161"/>
    </source>
</evidence>
<evidence type="ECO:0000313" key="6">
    <source>
        <dbReference type="Proteomes" id="UP000027821"/>
    </source>
</evidence>
<dbReference type="Proteomes" id="UP000027821">
    <property type="component" value="Unassembled WGS sequence"/>
</dbReference>
<keyword evidence="1 3" id="KW-0547">Nucleotide-binding</keyword>
<dbReference type="SUPFAM" id="SSF51998">
    <property type="entry name" value="PFL-like glycyl radical enzymes"/>
    <property type="match status" value="1"/>
</dbReference>
<protein>
    <submittedName>
        <fullName evidence="5">Ribonucleoside-triphosphate reductase</fullName>
        <ecNumber evidence="5">1.17.4.2</ecNumber>
    </submittedName>
</protein>
<evidence type="ECO:0000256" key="2">
    <source>
        <dbReference type="ARBA" id="ARBA00022840"/>
    </source>
</evidence>
<dbReference type="InterPro" id="IPR005144">
    <property type="entry name" value="ATP-cone_dom"/>
</dbReference>
<organism evidence="5 6">
    <name type="scientific">Anditalea andensis</name>
    <dbReference type="NCBI Taxonomy" id="1048983"/>
    <lineage>
        <taxon>Bacteria</taxon>
        <taxon>Pseudomonadati</taxon>
        <taxon>Bacteroidota</taxon>
        <taxon>Cytophagia</taxon>
        <taxon>Cytophagales</taxon>
        <taxon>Cytophagaceae</taxon>
        <taxon>Anditalea</taxon>
    </lineage>
</organism>
<keyword evidence="5" id="KW-0560">Oxidoreductase</keyword>
<reference evidence="5 6" key="1">
    <citation type="submission" date="2014-04" db="EMBL/GenBank/DDBJ databases">
        <title>Characterization and application of a salt tolerant electro-active bacterium.</title>
        <authorList>
            <person name="Yang L."/>
            <person name="Wei S."/>
            <person name="Tay Q.X.M."/>
        </authorList>
    </citation>
    <scope>NUCLEOTIDE SEQUENCE [LARGE SCALE GENOMIC DNA]</scope>
    <source>
        <strain evidence="5 6">LY1</strain>
    </source>
</reference>
<dbReference type="NCBIfam" id="NF006126">
    <property type="entry name" value="PRK08270.1"/>
    <property type="match status" value="1"/>
</dbReference>
<evidence type="ECO:0000256" key="3">
    <source>
        <dbReference type="PROSITE-ProRule" id="PRU00492"/>
    </source>
</evidence>
<name>A0A074L0Q8_9BACT</name>
<gene>
    <name evidence="5" type="ORF">EL17_22625</name>
</gene>
<proteinExistence type="predicted"/>
<dbReference type="GO" id="GO:0005524">
    <property type="term" value="F:ATP binding"/>
    <property type="evidence" value="ECO:0007669"/>
    <property type="project" value="UniProtKB-UniRule"/>
</dbReference>
<dbReference type="GO" id="GO:0009265">
    <property type="term" value="P:2'-deoxyribonucleotide biosynthetic process"/>
    <property type="evidence" value="ECO:0007669"/>
    <property type="project" value="TreeGrafter"/>
</dbReference>
<dbReference type="GO" id="GO:0004748">
    <property type="term" value="F:ribonucleoside-diphosphate reductase activity, thioredoxin disulfide as acceptor"/>
    <property type="evidence" value="ECO:0007669"/>
    <property type="project" value="TreeGrafter"/>
</dbReference>
<dbReference type="GO" id="GO:0006260">
    <property type="term" value="P:DNA replication"/>
    <property type="evidence" value="ECO:0007669"/>
    <property type="project" value="InterPro"/>
</dbReference>
<evidence type="ECO:0000256" key="1">
    <source>
        <dbReference type="ARBA" id="ARBA00022741"/>
    </source>
</evidence>
<dbReference type="PANTHER" id="PTHR21075:SF0">
    <property type="entry name" value="ANAEROBIC RIBONUCLEOSIDE-TRIPHOSPHATE REDUCTASE"/>
    <property type="match status" value="1"/>
</dbReference>
<dbReference type="Pfam" id="PF03477">
    <property type="entry name" value="ATP-cone"/>
    <property type="match status" value="1"/>
</dbReference>
<dbReference type="Pfam" id="PF13597">
    <property type="entry name" value="NRDD"/>
    <property type="match status" value="1"/>
</dbReference>
<dbReference type="eggNOG" id="COG1328">
    <property type="taxonomic scope" value="Bacteria"/>
</dbReference>
<dbReference type="PROSITE" id="PS51161">
    <property type="entry name" value="ATP_CONE"/>
    <property type="match status" value="1"/>
</dbReference>
<keyword evidence="6" id="KW-1185">Reference proteome</keyword>
<dbReference type="InterPro" id="IPR012833">
    <property type="entry name" value="NrdD"/>
</dbReference>
<dbReference type="PANTHER" id="PTHR21075">
    <property type="entry name" value="ANAEROBIC RIBONUCLEOSIDE-TRIPHOSPHATE REDUCTASE"/>
    <property type="match status" value="1"/>
</dbReference>
<evidence type="ECO:0000313" key="5">
    <source>
        <dbReference type="EMBL" id="KEO75821.1"/>
    </source>
</evidence>
<dbReference type="CDD" id="cd01675">
    <property type="entry name" value="RNR_III"/>
    <property type="match status" value="1"/>
</dbReference>
<dbReference type="STRING" id="1048983.EL17_22625"/>
<dbReference type="AlphaFoldDB" id="A0A074L0Q8"/>
<dbReference type="EC" id="1.17.4.2" evidence="5"/>
<sequence length="703" mass="80821">MDQYVIKRNGTYEIFHAYKIKDALERGFNSVHQAYDAELFEVISCSLGTRTIWSVEEIQDLIEKTLFAHRYFEVMRSFMLYRHTRKLQREHIAGLNEDTTYINSTQTIEEYIGQTDWRINANANTSYSNAGLVNNVAGKVIANYWLDKIYSKEEGNAHRNGDIHIHDLDCLTGYCAGWSLRALLNEGFNGVRGRVESRPPSHFREALGQMANFLGILQSEWAGAQAFSSFDTYLAPYVFKDKLSYDDILKAIRSFVYNLNVPARWGQSPFTNITIDWTVPEDLKEQIPTKMDLHLFKDLDRPELVELAKSRGVNHLEELTYKHFKPEMALINKAYYTVMTEGDANGQPFTFPIPTVNITEDFDWYGENTDILFENTAKIGSSYFQNFIGSQYRTDADGNRIENPEAYKPNAVRSMCCRLQLDLRELLKRGNGLFGSAEMTGSIGVVTINMARLGYLYPGNKDGLFDKLNQLMKFAKSTLEKKRKFIQDMFDRGLYPYTKRYLTHFRNHFSTIGVNGMNEMIKNFTLGKEDITTPYGINLATVILEHIRATMKIYQEETGNLYNLEATPAEGTTYRFAKEDLKRFPDIIQAGQGENIYYTNSSQIPVDHTEDPFEALLLQDDLQCKYTGGTVLHLYMSEKISSPEACRNFIRKVLSTFRLPYITLTPVFSICPVHGYLNGEHEYCPKCDDLLITEINQNQKELI</sequence>
<dbReference type="GO" id="GO:0008998">
    <property type="term" value="F:ribonucleoside-triphosphate reductase (thioredoxin) activity"/>
    <property type="evidence" value="ECO:0007669"/>
    <property type="project" value="UniProtKB-EC"/>
</dbReference>
<dbReference type="OrthoDB" id="9804622at2"/>
<dbReference type="Gene3D" id="3.20.70.20">
    <property type="match status" value="1"/>
</dbReference>
<dbReference type="GO" id="GO:0031250">
    <property type="term" value="C:anaerobic ribonucleoside-triphosphate reductase complex"/>
    <property type="evidence" value="ECO:0007669"/>
    <property type="project" value="TreeGrafter"/>
</dbReference>
<feature type="domain" description="ATP-cone" evidence="4">
    <location>
        <begin position="3"/>
        <end position="89"/>
    </location>
</feature>
<comment type="caution">
    <text evidence="5">The sequence shown here is derived from an EMBL/GenBank/DDBJ whole genome shotgun (WGS) entry which is preliminary data.</text>
</comment>
<dbReference type="EMBL" id="JMIH01000004">
    <property type="protein sequence ID" value="KEO75821.1"/>
    <property type="molecule type" value="Genomic_DNA"/>
</dbReference>
<accession>A0A074L0Q8</accession>
<dbReference type="NCBIfam" id="TIGR02487">
    <property type="entry name" value="NrdD"/>
    <property type="match status" value="1"/>
</dbReference>
<dbReference type="RefSeq" id="WP_035068791.1">
    <property type="nucleotide sequence ID" value="NZ_JMIH01000004.1"/>
</dbReference>
<keyword evidence="2 3" id="KW-0067">ATP-binding</keyword>